<dbReference type="InterPro" id="IPR036396">
    <property type="entry name" value="Cyt_P450_sf"/>
</dbReference>
<keyword evidence="5 9" id="KW-0479">Metal-binding</keyword>
<evidence type="ECO:0000313" key="11">
    <source>
        <dbReference type="EMBL" id="CCA69018.1"/>
    </source>
</evidence>
<dbReference type="InterPro" id="IPR001128">
    <property type="entry name" value="Cyt_P450"/>
</dbReference>
<dbReference type="GO" id="GO:0005506">
    <property type="term" value="F:iron ion binding"/>
    <property type="evidence" value="ECO:0007669"/>
    <property type="project" value="InterPro"/>
</dbReference>
<dbReference type="OMA" id="MNTEFGD"/>
<evidence type="ECO:0000256" key="4">
    <source>
        <dbReference type="ARBA" id="ARBA00022617"/>
    </source>
</evidence>
<reference evidence="11 12" key="1">
    <citation type="journal article" date="2011" name="PLoS Pathog.">
        <title>Endophytic Life Strategies Decoded by Genome and Transcriptome Analyses of the Mutualistic Root Symbiont Piriformospora indica.</title>
        <authorList>
            <person name="Zuccaro A."/>
            <person name="Lahrmann U."/>
            <person name="Guldener U."/>
            <person name="Langen G."/>
            <person name="Pfiffi S."/>
            <person name="Biedenkopf D."/>
            <person name="Wong P."/>
            <person name="Samans B."/>
            <person name="Grimm C."/>
            <person name="Basiewicz M."/>
            <person name="Murat C."/>
            <person name="Martin F."/>
            <person name="Kogel K.H."/>
        </authorList>
    </citation>
    <scope>NUCLEOTIDE SEQUENCE [LARGE SCALE GENOMIC DNA]</scope>
    <source>
        <strain evidence="11 12">DSM 11827</strain>
    </source>
</reference>
<keyword evidence="8 10" id="KW-0503">Monooxygenase</keyword>
<evidence type="ECO:0000256" key="7">
    <source>
        <dbReference type="ARBA" id="ARBA00023004"/>
    </source>
</evidence>
<accession>G4TCJ5</accession>
<dbReference type="InterPro" id="IPR002401">
    <property type="entry name" value="Cyt_P450_E_grp-I"/>
</dbReference>
<dbReference type="PANTHER" id="PTHR46300">
    <property type="entry name" value="P450, PUTATIVE (EUROFUNG)-RELATED-RELATED"/>
    <property type="match status" value="1"/>
</dbReference>
<protein>
    <submittedName>
        <fullName evidence="11">Related to O-methylsterigmatocystin oxidoreductase</fullName>
    </submittedName>
</protein>
<dbReference type="InParanoid" id="G4TCJ5"/>
<dbReference type="CDD" id="cd11065">
    <property type="entry name" value="CYP64-like"/>
    <property type="match status" value="1"/>
</dbReference>
<evidence type="ECO:0000256" key="1">
    <source>
        <dbReference type="ARBA" id="ARBA00001971"/>
    </source>
</evidence>
<dbReference type="InterPro" id="IPR050364">
    <property type="entry name" value="Cytochrome_P450_fung"/>
</dbReference>
<evidence type="ECO:0000256" key="9">
    <source>
        <dbReference type="PIRSR" id="PIRSR602401-1"/>
    </source>
</evidence>
<keyword evidence="7 9" id="KW-0408">Iron</keyword>
<evidence type="ECO:0000256" key="3">
    <source>
        <dbReference type="ARBA" id="ARBA00010617"/>
    </source>
</evidence>
<evidence type="ECO:0000313" key="12">
    <source>
        <dbReference type="Proteomes" id="UP000007148"/>
    </source>
</evidence>
<evidence type="ECO:0000256" key="5">
    <source>
        <dbReference type="ARBA" id="ARBA00022723"/>
    </source>
</evidence>
<evidence type="ECO:0000256" key="10">
    <source>
        <dbReference type="RuleBase" id="RU000461"/>
    </source>
</evidence>
<gene>
    <name evidence="11" type="ORF">PIIN_02877</name>
</gene>
<sequence>MDQSSLIATLTAAGVLTATAAWSYLAQPNKYHPGPTPLPVFGNLHQIPRELPWVTYKEWSKTYGPCVHLEIVGKHILILNDAKDAEELLTKRALNTAERPHLVMAGDLVGFGRGLALMPYDQDAKETRKLIHLTVGAKGLSAHYNLLESETIRFLRGLRESPQDFIDHLSYSAGAIILKIAYGYDVLPKEDPLVALAADALDKFSRTTLLGEFPVDIFPILQYVPSWFPGVQFKKLAEEWRPIGKDLFNKPFDFVKDQIRQGNTTDSFASRHLEALSEWNDDVIGSRAEIIKSTATSLYAGAADTTVSAMRSFFLAMTIYQDIQSKAQQEIDTVVGRGRLPTLADRPNLPYCESLVKEVLRWGVVGPLGIPHVTKADETYQDRLIPKGTVIVANIWAMLHDETQYPDPFIFNPDRHLGESAQPDPTRFVFGWGTRACPGSRMATASMFLSVTNTLSLFNILRVRDQRGQEIIPEAEFVTGTISHPKPFQCDIVPRQDAKLNLLDE</sequence>
<dbReference type="SUPFAM" id="SSF48264">
    <property type="entry name" value="Cytochrome P450"/>
    <property type="match status" value="1"/>
</dbReference>
<organism evidence="11 12">
    <name type="scientific">Serendipita indica (strain DSM 11827)</name>
    <name type="common">Root endophyte fungus</name>
    <name type="synonym">Piriformospora indica</name>
    <dbReference type="NCBI Taxonomy" id="1109443"/>
    <lineage>
        <taxon>Eukaryota</taxon>
        <taxon>Fungi</taxon>
        <taxon>Dikarya</taxon>
        <taxon>Basidiomycota</taxon>
        <taxon>Agaricomycotina</taxon>
        <taxon>Agaricomycetes</taxon>
        <taxon>Sebacinales</taxon>
        <taxon>Serendipitaceae</taxon>
        <taxon>Serendipita</taxon>
    </lineage>
</organism>
<dbReference type="InterPro" id="IPR017972">
    <property type="entry name" value="Cyt_P450_CS"/>
</dbReference>
<dbReference type="AlphaFoldDB" id="G4TCJ5"/>
<comment type="cofactor">
    <cofactor evidence="1 9">
        <name>heme</name>
        <dbReference type="ChEBI" id="CHEBI:30413"/>
    </cofactor>
</comment>
<comment type="pathway">
    <text evidence="2">Secondary metabolite biosynthesis.</text>
</comment>
<evidence type="ECO:0000256" key="6">
    <source>
        <dbReference type="ARBA" id="ARBA00023002"/>
    </source>
</evidence>
<dbReference type="GO" id="GO:0016705">
    <property type="term" value="F:oxidoreductase activity, acting on paired donors, with incorporation or reduction of molecular oxygen"/>
    <property type="evidence" value="ECO:0007669"/>
    <property type="project" value="InterPro"/>
</dbReference>
<dbReference type="GO" id="GO:0020037">
    <property type="term" value="F:heme binding"/>
    <property type="evidence" value="ECO:0007669"/>
    <property type="project" value="InterPro"/>
</dbReference>
<evidence type="ECO:0000256" key="8">
    <source>
        <dbReference type="ARBA" id="ARBA00023033"/>
    </source>
</evidence>
<dbReference type="OrthoDB" id="2789670at2759"/>
<comment type="similarity">
    <text evidence="3 10">Belongs to the cytochrome P450 family.</text>
</comment>
<dbReference type="Gene3D" id="1.10.630.10">
    <property type="entry name" value="Cytochrome P450"/>
    <property type="match status" value="1"/>
</dbReference>
<keyword evidence="6 10" id="KW-0560">Oxidoreductase</keyword>
<keyword evidence="12" id="KW-1185">Reference proteome</keyword>
<dbReference type="PANTHER" id="PTHR46300:SF7">
    <property type="entry name" value="P450, PUTATIVE (EUROFUNG)-RELATED"/>
    <property type="match status" value="1"/>
</dbReference>
<dbReference type="EMBL" id="CAFZ01000045">
    <property type="protein sequence ID" value="CCA69018.1"/>
    <property type="molecule type" value="Genomic_DNA"/>
</dbReference>
<dbReference type="PRINTS" id="PR00463">
    <property type="entry name" value="EP450I"/>
</dbReference>
<dbReference type="GO" id="GO:0004497">
    <property type="term" value="F:monooxygenase activity"/>
    <property type="evidence" value="ECO:0007669"/>
    <property type="project" value="UniProtKB-KW"/>
</dbReference>
<dbReference type="STRING" id="1109443.G4TCJ5"/>
<feature type="binding site" description="axial binding residue" evidence="9">
    <location>
        <position position="437"/>
    </location>
    <ligand>
        <name>heme</name>
        <dbReference type="ChEBI" id="CHEBI:30413"/>
    </ligand>
    <ligandPart>
        <name>Fe</name>
        <dbReference type="ChEBI" id="CHEBI:18248"/>
    </ligandPart>
</feature>
<name>G4TCJ5_SERID</name>
<keyword evidence="4 9" id="KW-0349">Heme</keyword>
<dbReference type="Proteomes" id="UP000007148">
    <property type="component" value="Unassembled WGS sequence"/>
</dbReference>
<comment type="caution">
    <text evidence="11">The sequence shown here is derived from an EMBL/GenBank/DDBJ whole genome shotgun (WGS) entry which is preliminary data.</text>
</comment>
<dbReference type="eggNOG" id="KOG0156">
    <property type="taxonomic scope" value="Eukaryota"/>
</dbReference>
<proteinExistence type="inferred from homology"/>
<dbReference type="HOGENOM" id="CLU_001570_2_3_1"/>
<evidence type="ECO:0000256" key="2">
    <source>
        <dbReference type="ARBA" id="ARBA00005179"/>
    </source>
</evidence>
<dbReference type="Pfam" id="PF00067">
    <property type="entry name" value="p450"/>
    <property type="match status" value="1"/>
</dbReference>
<dbReference type="PROSITE" id="PS00086">
    <property type="entry name" value="CYTOCHROME_P450"/>
    <property type="match status" value="1"/>
</dbReference>